<dbReference type="PANTHER" id="PTHR30367">
    <property type="entry name" value="P-HYDROXYBENZOIC ACID EFFLUX PUMP SUBUNIT AAEA-RELATED"/>
    <property type="match status" value="1"/>
</dbReference>
<dbReference type="OrthoDB" id="233363at2"/>
<reference evidence="5 6" key="1">
    <citation type="submission" date="2019-02" db="EMBL/GenBank/DDBJ databases">
        <title>Deep-cultivation of Planctomycetes and their phenomic and genomic characterization uncovers novel biology.</title>
        <authorList>
            <person name="Wiegand S."/>
            <person name="Jogler M."/>
            <person name="Boedeker C."/>
            <person name="Pinto D."/>
            <person name="Vollmers J."/>
            <person name="Rivas-Marin E."/>
            <person name="Kohn T."/>
            <person name="Peeters S.H."/>
            <person name="Heuer A."/>
            <person name="Rast P."/>
            <person name="Oberbeckmann S."/>
            <person name="Bunk B."/>
            <person name="Jeske O."/>
            <person name="Meyerdierks A."/>
            <person name="Storesund J.E."/>
            <person name="Kallscheuer N."/>
            <person name="Luecker S."/>
            <person name="Lage O.M."/>
            <person name="Pohl T."/>
            <person name="Merkel B.J."/>
            <person name="Hornburger P."/>
            <person name="Mueller R.-W."/>
            <person name="Bruemmer F."/>
            <person name="Labrenz M."/>
            <person name="Spormann A.M."/>
            <person name="Op Den Camp H."/>
            <person name="Overmann J."/>
            <person name="Amann R."/>
            <person name="Jetten M.S.M."/>
            <person name="Mascher T."/>
            <person name="Medema M.H."/>
            <person name="Devos D.P."/>
            <person name="Kaster A.-K."/>
            <person name="Ovreas L."/>
            <person name="Rohde M."/>
            <person name="Galperin M.Y."/>
            <person name="Jogler C."/>
        </authorList>
    </citation>
    <scope>NUCLEOTIDE SEQUENCE [LARGE SCALE GENOMIC DNA]</scope>
    <source>
        <strain evidence="5 6">Poly59</strain>
    </source>
</reference>
<feature type="region of interest" description="Disordered" evidence="2">
    <location>
        <begin position="1"/>
        <end position="28"/>
    </location>
</feature>
<comment type="caution">
    <text evidence="5">The sequence shown here is derived from an EMBL/GenBank/DDBJ whole genome shotgun (WGS) entry which is preliminary data.</text>
</comment>
<protein>
    <submittedName>
        <fullName evidence="5">Multidrug resistance protein MdtA</fullName>
    </submittedName>
</protein>
<feature type="compositionally biased region" description="Polar residues" evidence="2">
    <location>
        <begin position="1"/>
        <end position="12"/>
    </location>
</feature>
<accession>A0A5C6EE08</accession>
<keyword evidence="3" id="KW-1133">Transmembrane helix</keyword>
<evidence type="ECO:0000259" key="4">
    <source>
        <dbReference type="Pfam" id="PF25917"/>
    </source>
</evidence>
<feature type="transmembrane region" description="Helical" evidence="3">
    <location>
        <begin position="39"/>
        <end position="61"/>
    </location>
</feature>
<name>A0A5C6EE08_9BACT</name>
<dbReference type="InterPro" id="IPR050393">
    <property type="entry name" value="MFP_Efflux_Pump"/>
</dbReference>
<keyword evidence="1" id="KW-0175">Coiled coil</keyword>
<dbReference type="Pfam" id="PF25917">
    <property type="entry name" value="BSH_RND"/>
    <property type="match status" value="1"/>
</dbReference>
<sequence>MQNSSEPSTESSPVKIDTSVDPKASKSAPSRLAAFKNGVLFNVLIPLGLLACAGAAVVMLGTVEPATRPSTDTTRDGRLKALPPVRVQQLQSLEQTGQPLRLQVDGTVVPYREARVAAEIAGKVVFKAVECEAGSYVTAGQLLMKIDATDYELEVDRLTRMKEQDYQALREVDQEMANAKRSIEVAKQDLALQQKEVDRQNAMPAGYASRAEIDQANRALLASRQQLVNFENQFDLLVQRRIRLESSERLADTQLRGAETNLARTEIRAPIEGVIVAEEADLNTFVSRGTTLVVIDDTSKVDVSSSLRMDQLYWVLNQGNETVDTASRNYDLPETPAIIEYEMSGRDNVVYRWNGRLLSYNGIGLDPTTRTVPVRVVVDNPQEMVDENGKPITKTGTPALVRGMYVRVKLMIKPKASLVVIPARALQPGNRVFQFMPDESVLETTETEVTGDLADDGFNAKRWEPGKVIVRRSVVPVDTLTLGNVSGSQQTLSTDTNASGDRVSAFEGANRMWVCEVQSPELVSGSYVVVSPLGGFDDGSMPVRAERLDGDGAAPADADQSVASRAKNTEGA</sequence>
<dbReference type="Gene3D" id="2.40.30.170">
    <property type="match status" value="1"/>
</dbReference>
<feature type="domain" description="Multidrug resistance protein MdtA-like barrel-sandwich hybrid" evidence="4">
    <location>
        <begin position="113"/>
        <end position="294"/>
    </location>
</feature>
<organism evidence="5 6">
    <name type="scientific">Rubripirellula reticaptiva</name>
    <dbReference type="NCBI Taxonomy" id="2528013"/>
    <lineage>
        <taxon>Bacteria</taxon>
        <taxon>Pseudomonadati</taxon>
        <taxon>Planctomycetota</taxon>
        <taxon>Planctomycetia</taxon>
        <taxon>Pirellulales</taxon>
        <taxon>Pirellulaceae</taxon>
        <taxon>Rubripirellula</taxon>
    </lineage>
</organism>
<dbReference type="PANTHER" id="PTHR30367:SF1">
    <property type="entry name" value="MULTIDRUG RESISTANCE PROTEIN MDTN"/>
    <property type="match status" value="1"/>
</dbReference>
<dbReference type="Gene3D" id="1.10.287.470">
    <property type="entry name" value="Helix hairpin bin"/>
    <property type="match status" value="1"/>
</dbReference>
<evidence type="ECO:0000256" key="1">
    <source>
        <dbReference type="SAM" id="Coils"/>
    </source>
</evidence>
<evidence type="ECO:0000313" key="6">
    <source>
        <dbReference type="Proteomes" id="UP000317977"/>
    </source>
</evidence>
<feature type="coiled-coil region" evidence="1">
    <location>
        <begin position="169"/>
        <end position="233"/>
    </location>
</feature>
<keyword evidence="6" id="KW-1185">Reference proteome</keyword>
<dbReference type="EMBL" id="SJPX01000005">
    <property type="protein sequence ID" value="TWU47983.1"/>
    <property type="molecule type" value="Genomic_DNA"/>
</dbReference>
<dbReference type="Proteomes" id="UP000317977">
    <property type="component" value="Unassembled WGS sequence"/>
</dbReference>
<gene>
    <name evidence="5" type="primary">mdtA_6</name>
    <name evidence="5" type="ORF">Poly59_48270</name>
</gene>
<dbReference type="AlphaFoldDB" id="A0A5C6EE08"/>
<dbReference type="SUPFAM" id="SSF111369">
    <property type="entry name" value="HlyD-like secretion proteins"/>
    <property type="match status" value="1"/>
</dbReference>
<feature type="region of interest" description="Disordered" evidence="2">
    <location>
        <begin position="546"/>
        <end position="572"/>
    </location>
</feature>
<keyword evidence="3" id="KW-0472">Membrane</keyword>
<dbReference type="RefSeq" id="WP_146536417.1">
    <property type="nucleotide sequence ID" value="NZ_SJPX01000005.1"/>
</dbReference>
<dbReference type="Gene3D" id="2.40.50.100">
    <property type="match status" value="1"/>
</dbReference>
<dbReference type="InterPro" id="IPR058625">
    <property type="entry name" value="MdtA-like_BSH"/>
</dbReference>
<evidence type="ECO:0000313" key="5">
    <source>
        <dbReference type="EMBL" id="TWU47983.1"/>
    </source>
</evidence>
<proteinExistence type="predicted"/>
<evidence type="ECO:0000256" key="2">
    <source>
        <dbReference type="SAM" id="MobiDB-lite"/>
    </source>
</evidence>
<evidence type="ECO:0000256" key="3">
    <source>
        <dbReference type="SAM" id="Phobius"/>
    </source>
</evidence>
<keyword evidence="3" id="KW-0812">Transmembrane</keyword>